<organism evidence="1 2">
    <name type="scientific">Durusdinium trenchii</name>
    <dbReference type="NCBI Taxonomy" id="1381693"/>
    <lineage>
        <taxon>Eukaryota</taxon>
        <taxon>Sar</taxon>
        <taxon>Alveolata</taxon>
        <taxon>Dinophyceae</taxon>
        <taxon>Suessiales</taxon>
        <taxon>Symbiodiniaceae</taxon>
        <taxon>Durusdinium</taxon>
    </lineage>
</organism>
<protein>
    <submittedName>
        <fullName evidence="1">Uncharacterized protein</fullName>
    </submittedName>
</protein>
<proteinExistence type="predicted"/>
<dbReference type="Proteomes" id="UP001642484">
    <property type="component" value="Unassembled WGS sequence"/>
</dbReference>
<accession>A0ABP0KI50</accession>
<comment type="caution">
    <text evidence="1">The sequence shown here is derived from an EMBL/GenBank/DDBJ whole genome shotgun (WGS) entry which is preliminary data.</text>
</comment>
<evidence type="ECO:0000313" key="2">
    <source>
        <dbReference type="Proteomes" id="UP001642484"/>
    </source>
</evidence>
<dbReference type="EMBL" id="CAXAMN010008779">
    <property type="protein sequence ID" value="CAK9026486.1"/>
    <property type="molecule type" value="Genomic_DNA"/>
</dbReference>
<reference evidence="1 2" key="1">
    <citation type="submission" date="2024-02" db="EMBL/GenBank/DDBJ databases">
        <authorList>
            <person name="Chen Y."/>
            <person name="Shah S."/>
            <person name="Dougan E. K."/>
            <person name="Thang M."/>
            <person name="Chan C."/>
        </authorList>
    </citation>
    <scope>NUCLEOTIDE SEQUENCE [LARGE SCALE GENOMIC DNA]</scope>
</reference>
<gene>
    <name evidence="1" type="ORF">CCMP2556_LOCUS16375</name>
</gene>
<evidence type="ECO:0000313" key="1">
    <source>
        <dbReference type="EMBL" id="CAK9026486.1"/>
    </source>
</evidence>
<keyword evidence="2" id="KW-1185">Reference proteome</keyword>
<sequence length="128" mass="14710">MLCEMPFRLSAASPFNSQFLLPFAEDLPKAAKMKLECEAKAKDFYAQFRPSDEEGNPVDPKRMWPSRVRRLAARLFVQEKKKFLAPWAPGKLTGNLQALVAAKMIRRETHERIYGLAVPDKEEETKEN</sequence>
<name>A0ABP0KI50_9DINO</name>